<dbReference type="Pfam" id="PF11731">
    <property type="entry name" value="Cdd1"/>
    <property type="match status" value="1"/>
</dbReference>
<dbReference type="EMBL" id="LAQT01000002">
    <property type="protein sequence ID" value="KPC54595.1"/>
    <property type="molecule type" value="Genomic_DNA"/>
</dbReference>
<protein>
    <submittedName>
        <fullName evidence="1">Pathogenicity locus</fullName>
    </submittedName>
</protein>
<evidence type="ECO:0000313" key="1">
    <source>
        <dbReference type="EMBL" id="KPC54595.1"/>
    </source>
</evidence>
<dbReference type="STRING" id="857265.WG78_03450"/>
<organism evidence="1 2">
    <name type="scientific">Amantichitinum ursilacus</name>
    <dbReference type="NCBI Taxonomy" id="857265"/>
    <lineage>
        <taxon>Bacteria</taxon>
        <taxon>Pseudomonadati</taxon>
        <taxon>Pseudomonadota</taxon>
        <taxon>Betaproteobacteria</taxon>
        <taxon>Neisseriales</taxon>
        <taxon>Chitinibacteraceae</taxon>
        <taxon>Amantichitinum</taxon>
    </lineage>
</organism>
<keyword evidence="2" id="KW-1185">Reference proteome</keyword>
<evidence type="ECO:0000313" key="2">
    <source>
        <dbReference type="Proteomes" id="UP000037939"/>
    </source>
</evidence>
<dbReference type="OrthoDB" id="7173324at2"/>
<dbReference type="PATRIC" id="fig|857265.3.peg.704"/>
<sequence>MHPSKVNRSRLQTLTDLPNVGPAVAADLRLLGIDKPEQLRGRDPYALYDELCAATATRHDPCMIDTFISVTRFMDGAEPQAWWAYTAERKQRYAV</sequence>
<comment type="caution">
    <text evidence="1">The sequence shown here is derived from an EMBL/GenBank/DDBJ whole genome shotgun (WGS) entry which is preliminary data.</text>
</comment>
<accession>A0A0N0XKC7</accession>
<gene>
    <name evidence="1" type="ORF">WG78_03450</name>
</gene>
<dbReference type="RefSeq" id="WP_053936380.1">
    <property type="nucleotide sequence ID" value="NZ_LAQT01000002.1"/>
</dbReference>
<proteinExistence type="predicted"/>
<name>A0A0N0XKC7_9NEIS</name>
<dbReference type="InterPro" id="IPR021725">
    <property type="entry name" value="Cdd1"/>
</dbReference>
<dbReference type="Gene3D" id="1.10.150.20">
    <property type="entry name" value="5' to 3' exonuclease, C-terminal subdomain"/>
    <property type="match status" value="1"/>
</dbReference>
<reference evidence="1 2" key="1">
    <citation type="submission" date="2015-07" db="EMBL/GenBank/DDBJ databases">
        <title>Draft genome sequence of the Amantichitinum ursilacus IGB-41, a new chitin-degrading bacterium.</title>
        <authorList>
            <person name="Kirstahler P."/>
            <person name="Guenther M."/>
            <person name="Grumaz C."/>
            <person name="Rupp S."/>
            <person name="Zibek S."/>
            <person name="Sohn K."/>
        </authorList>
    </citation>
    <scope>NUCLEOTIDE SEQUENCE [LARGE SCALE GENOMIC DNA]</scope>
    <source>
        <strain evidence="1 2">IGB-41</strain>
    </source>
</reference>
<dbReference type="Proteomes" id="UP000037939">
    <property type="component" value="Unassembled WGS sequence"/>
</dbReference>
<dbReference type="AlphaFoldDB" id="A0A0N0XKC7"/>